<dbReference type="Pfam" id="PF04773">
    <property type="entry name" value="FecR"/>
    <property type="match status" value="1"/>
</dbReference>
<proteinExistence type="predicted"/>
<organism evidence="3 4">
    <name type="scientific">Prevotella illustrans</name>
    <dbReference type="NCBI Taxonomy" id="2800387"/>
    <lineage>
        <taxon>Bacteria</taxon>
        <taxon>Pseudomonadati</taxon>
        <taxon>Bacteroidota</taxon>
        <taxon>Bacteroidia</taxon>
        <taxon>Bacteroidales</taxon>
        <taxon>Prevotellaceae</taxon>
        <taxon>Prevotella</taxon>
    </lineage>
</organism>
<name>A0ABS3M5B9_9BACT</name>
<dbReference type="PANTHER" id="PTHR30273:SF2">
    <property type="entry name" value="PROTEIN FECR"/>
    <property type="match status" value="1"/>
</dbReference>
<dbReference type="EMBL" id="JAERMS010000014">
    <property type="protein sequence ID" value="MBO1363368.1"/>
    <property type="molecule type" value="Genomic_DNA"/>
</dbReference>
<dbReference type="RefSeq" id="WP_107582045.1">
    <property type="nucleotide sequence ID" value="NZ_JAERMS010000014.1"/>
</dbReference>
<dbReference type="InterPro" id="IPR012373">
    <property type="entry name" value="Ferrdict_sens_TM"/>
</dbReference>
<protein>
    <submittedName>
        <fullName evidence="3">FecR domain-containing protein</fullName>
    </submittedName>
</protein>
<gene>
    <name evidence="3" type="ORF">JHU38_06200</name>
</gene>
<dbReference type="InterPro" id="IPR006860">
    <property type="entry name" value="FecR"/>
</dbReference>
<dbReference type="Gene3D" id="3.55.50.30">
    <property type="match status" value="1"/>
</dbReference>
<dbReference type="Gene3D" id="2.60.120.1440">
    <property type="match status" value="1"/>
</dbReference>
<evidence type="ECO:0000259" key="2">
    <source>
        <dbReference type="Pfam" id="PF16344"/>
    </source>
</evidence>
<feature type="domain" description="Protein FecR C-terminal" evidence="2">
    <location>
        <begin position="257"/>
        <end position="323"/>
    </location>
</feature>
<sequence>MNLNDIQELIHAYFDGVIPADKRQLLRHWLLLPTDAEKKDHALKMVWNHAEPDTTDVDTALEMFRNNRQRYEKQRHKRRRLAQSLRWAAVLAIPLLTAAAAWKLSADYHAQPQLAEFHVGEGKIDSLTLSDGTKIIVNSASSLLYPATFNPHGDRRDIFLVGEAHFEVAKDSRRPFVVHAGNLNIRVLGTHFNVRAYGDDSDIITTLEEGSVKLSDNQNAILMKPGEQIAYRRSDGLMRRKQVRAGDFRLWTHDNIDFHNQTLKVILEQMAALYYVKFDVDKALDLEQRFTMNFNRTENIDEVMTVISRLSNHFQYHKHGNIIKLYKKRKEAAPSSTDT</sequence>
<dbReference type="Proteomes" id="UP000664265">
    <property type="component" value="Unassembled WGS sequence"/>
</dbReference>
<keyword evidence="4" id="KW-1185">Reference proteome</keyword>
<dbReference type="PIRSF" id="PIRSF018266">
    <property type="entry name" value="FecR"/>
    <property type="match status" value="1"/>
</dbReference>
<dbReference type="InterPro" id="IPR032508">
    <property type="entry name" value="FecR_C"/>
</dbReference>
<comment type="caution">
    <text evidence="3">The sequence shown here is derived from an EMBL/GenBank/DDBJ whole genome shotgun (WGS) entry which is preliminary data.</text>
</comment>
<evidence type="ECO:0000259" key="1">
    <source>
        <dbReference type="Pfam" id="PF04773"/>
    </source>
</evidence>
<evidence type="ECO:0000313" key="4">
    <source>
        <dbReference type="Proteomes" id="UP000664265"/>
    </source>
</evidence>
<dbReference type="PANTHER" id="PTHR30273">
    <property type="entry name" value="PERIPLASMIC SIGNAL SENSOR AND SIGMA FACTOR ACTIVATOR FECR-RELATED"/>
    <property type="match status" value="1"/>
</dbReference>
<accession>A0ABS3M5B9</accession>
<evidence type="ECO:0000313" key="3">
    <source>
        <dbReference type="EMBL" id="MBO1363368.1"/>
    </source>
</evidence>
<feature type="domain" description="FecR protein" evidence="1">
    <location>
        <begin position="118"/>
        <end position="213"/>
    </location>
</feature>
<dbReference type="Pfam" id="PF16344">
    <property type="entry name" value="FecR_C"/>
    <property type="match status" value="1"/>
</dbReference>
<reference evidence="3 4" key="1">
    <citation type="submission" date="2021-01" db="EMBL/GenBank/DDBJ databases">
        <title>Prevotella A2931 sp. nov.</title>
        <authorList>
            <person name="Buhl M."/>
            <person name="Oberhettinger P."/>
        </authorList>
    </citation>
    <scope>NUCLEOTIDE SEQUENCE [LARGE SCALE GENOMIC DNA]</scope>
    <source>
        <strain evidence="3 4">A2931</strain>
    </source>
</reference>